<feature type="transmembrane region" description="Helical" evidence="1">
    <location>
        <begin position="80"/>
        <end position="102"/>
    </location>
</feature>
<organism evidence="2 3">
    <name type="scientific">Coprinellus micaceus</name>
    <name type="common">Glistening ink-cap mushroom</name>
    <name type="synonym">Coprinus micaceus</name>
    <dbReference type="NCBI Taxonomy" id="71717"/>
    <lineage>
        <taxon>Eukaryota</taxon>
        <taxon>Fungi</taxon>
        <taxon>Dikarya</taxon>
        <taxon>Basidiomycota</taxon>
        <taxon>Agaricomycotina</taxon>
        <taxon>Agaricomycetes</taxon>
        <taxon>Agaricomycetidae</taxon>
        <taxon>Agaricales</taxon>
        <taxon>Agaricineae</taxon>
        <taxon>Psathyrellaceae</taxon>
        <taxon>Coprinellus</taxon>
    </lineage>
</organism>
<feature type="transmembrane region" description="Helical" evidence="1">
    <location>
        <begin position="136"/>
        <end position="154"/>
    </location>
</feature>
<feature type="transmembrane region" description="Helical" evidence="1">
    <location>
        <begin position="30"/>
        <end position="52"/>
    </location>
</feature>
<feature type="non-terminal residue" evidence="2">
    <location>
        <position position="343"/>
    </location>
</feature>
<comment type="caution">
    <text evidence="2">The sequence shown here is derived from an EMBL/GenBank/DDBJ whole genome shotgun (WGS) entry which is preliminary data.</text>
</comment>
<dbReference type="OrthoDB" id="3117149at2759"/>
<sequence>MTTHDFRSLGILYLVSTSDELSNAGSKASLVFFGISASVFLDCSYGLASLLWHHRRRFDDEDLERRPLRRYYINNLQKRLQLLTVCLLFALGSMVMAVDIWTSSRAAVGRAMGAGDLDGDRTREGMQSSMARMGEVAFWLSSWVGTGFMIHRTYLVYVGSPWRWRVLVLPVLVYIASIVTGILSLFDESKRESQQTFTLTCLTLTAAVSSILAASVCLRLYLYRRQALAQMTENLKRRGPVRAAWDRAYDTTAILVESSALNTAFSVIFVGLFASGHESTRIAFPIFGQIQVLSPLLIGYHICKDTAWRGVDRSVGDVREERLPTATGSVILDTYHTGPVSLG</sequence>
<feature type="transmembrane region" description="Helical" evidence="1">
    <location>
        <begin position="166"/>
        <end position="185"/>
    </location>
</feature>
<evidence type="ECO:0000313" key="3">
    <source>
        <dbReference type="Proteomes" id="UP000298030"/>
    </source>
</evidence>
<dbReference type="EMBL" id="QPFP01000020">
    <property type="protein sequence ID" value="TEB31168.1"/>
    <property type="molecule type" value="Genomic_DNA"/>
</dbReference>
<proteinExistence type="predicted"/>
<keyword evidence="1" id="KW-0812">Transmembrane</keyword>
<protein>
    <submittedName>
        <fullName evidence="2">Uncharacterized protein</fullName>
    </submittedName>
</protein>
<evidence type="ECO:0000256" key="1">
    <source>
        <dbReference type="SAM" id="Phobius"/>
    </source>
</evidence>
<keyword evidence="1" id="KW-1133">Transmembrane helix</keyword>
<evidence type="ECO:0000313" key="2">
    <source>
        <dbReference type="EMBL" id="TEB31168.1"/>
    </source>
</evidence>
<dbReference type="AlphaFoldDB" id="A0A4Y7TB58"/>
<keyword evidence="1" id="KW-0472">Membrane</keyword>
<gene>
    <name evidence="2" type="ORF">FA13DRAFT_1814191</name>
</gene>
<keyword evidence="3" id="KW-1185">Reference proteome</keyword>
<accession>A0A4Y7TB58</accession>
<reference evidence="2 3" key="1">
    <citation type="journal article" date="2019" name="Nat. Ecol. Evol.">
        <title>Megaphylogeny resolves global patterns of mushroom evolution.</title>
        <authorList>
            <person name="Varga T."/>
            <person name="Krizsan K."/>
            <person name="Foldi C."/>
            <person name="Dima B."/>
            <person name="Sanchez-Garcia M."/>
            <person name="Sanchez-Ramirez S."/>
            <person name="Szollosi G.J."/>
            <person name="Szarkandi J.G."/>
            <person name="Papp V."/>
            <person name="Albert L."/>
            <person name="Andreopoulos W."/>
            <person name="Angelini C."/>
            <person name="Antonin V."/>
            <person name="Barry K.W."/>
            <person name="Bougher N.L."/>
            <person name="Buchanan P."/>
            <person name="Buyck B."/>
            <person name="Bense V."/>
            <person name="Catcheside P."/>
            <person name="Chovatia M."/>
            <person name="Cooper J."/>
            <person name="Damon W."/>
            <person name="Desjardin D."/>
            <person name="Finy P."/>
            <person name="Geml J."/>
            <person name="Haridas S."/>
            <person name="Hughes K."/>
            <person name="Justo A."/>
            <person name="Karasinski D."/>
            <person name="Kautmanova I."/>
            <person name="Kiss B."/>
            <person name="Kocsube S."/>
            <person name="Kotiranta H."/>
            <person name="LaButti K.M."/>
            <person name="Lechner B.E."/>
            <person name="Liimatainen K."/>
            <person name="Lipzen A."/>
            <person name="Lukacs Z."/>
            <person name="Mihaltcheva S."/>
            <person name="Morgado L.N."/>
            <person name="Niskanen T."/>
            <person name="Noordeloos M.E."/>
            <person name="Ohm R.A."/>
            <person name="Ortiz-Santana B."/>
            <person name="Ovrebo C."/>
            <person name="Racz N."/>
            <person name="Riley R."/>
            <person name="Savchenko A."/>
            <person name="Shiryaev A."/>
            <person name="Soop K."/>
            <person name="Spirin V."/>
            <person name="Szebenyi C."/>
            <person name="Tomsovsky M."/>
            <person name="Tulloss R.E."/>
            <person name="Uehling J."/>
            <person name="Grigoriev I.V."/>
            <person name="Vagvolgyi C."/>
            <person name="Papp T."/>
            <person name="Martin F.M."/>
            <person name="Miettinen O."/>
            <person name="Hibbett D.S."/>
            <person name="Nagy L.G."/>
        </authorList>
    </citation>
    <scope>NUCLEOTIDE SEQUENCE [LARGE SCALE GENOMIC DNA]</scope>
    <source>
        <strain evidence="2 3">FP101781</strain>
    </source>
</reference>
<name>A0A4Y7TB58_COPMI</name>
<feature type="transmembrane region" description="Helical" evidence="1">
    <location>
        <begin position="197"/>
        <end position="222"/>
    </location>
</feature>
<dbReference type="Proteomes" id="UP000298030">
    <property type="component" value="Unassembled WGS sequence"/>
</dbReference>